<reference evidence="2 3" key="1">
    <citation type="submission" date="2016-08" db="EMBL/GenBank/DDBJ databases">
        <authorList>
            <person name="Seilhamer J.J."/>
        </authorList>
    </citation>
    <scope>NUCLEOTIDE SEQUENCE [LARGE SCALE GENOMIC DNA]</scope>
    <source>
        <strain evidence="2">ING2-E5A</strain>
    </source>
</reference>
<dbReference type="Proteomes" id="UP000178485">
    <property type="component" value="Chromosome i"/>
</dbReference>
<evidence type="ECO:0000313" key="2">
    <source>
        <dbReference type="EMBL" id="SCM55293.1"/>
    </source>
</evidence>
<gene>
    <name evidence="2" type="ORF">ING2E5A_0214</name>
</gene>
<feature type="compositionally biased region" description="Pro residues" evidence="1">
    <location>
        <begin position="1"/>
        <end position="12"/>
    </location>
</feature>
<organism evidence="2 3">
    <name type="scientific">Petrimonas mucosa</name>
    <dbReference type="NCBI Taxonomy" id="1642646"/>
    <lineage>
        <taxon>Bacteria</taxon>
        <taxon>Pseudomonadati</taxon>
        <taxon>Bacteroidota</taxon>
        <taxon>Bacteroidia</taxon>
        <taxon>Bacteroidales</taxon>
        <taxon>Dysgonomonadaceae</taxon>
        <taxon>Petrimonas</taxon>
    </lineage>
</organism>
<sequence>MFIPLAPSPPDPHASGRTGSSSRSIHIASLTPMVHLPLFCHARFGSLSLCRQPTLMLRVGLPPVFATLSPQRSPRLQPPLLPCLFRSLHRLPTFMLQVGQAPAFSAQTPHRSVSVHSANQVYVSLMLRFNNHLVCSIHSRYPFCVHSSLSQSLCSLMLRSSTPSFAQFAQLSCSMANASFRSSGKI</sequence>
<dbReference type="KEGG" id="pmuc:ING2E5A_0214"/>
<keyword evidence="3" id="KW-1185">Reference proteome</keyword>
<protein>
    <submittedName>
        <fullName evidence="2">Uncharacterized protein</fullName>
    </submittedName>
</protein>
<evidence type="ECO:0000313" key="3">
    <source>
        <dbReference type="Proteomes" id="UP000178485"/>
    </source>
</evidence>
<proteinExistence type="predicted"/>
<evidence type="ECO:0000256" key="1">
    <source>
        <dbReference type="SAM" id="MobiDB-lite"/>
    </source>
</evidence>
<name>A0A1G4G3E1_9BACT</name>
<dbReference type="EMBL" id="LT608328">
    <property type="protein sequence ID" value="SCM55293.1"/>
    <property type="molecule type" value="Genomic_DNA"/>
</dbReference>
<feature type="region of interest" description="Disordered" evidence="1">
    <location>
        <begin position="1"/>
        <end position="22"/>
    </location>
</feature>
<dbReference type="AlphaFoldDB" id="A0A1G4G3E1"/>
<accession>A0A1G4G3E1</accession>